<dbReference type="PRINTS" id="PR01415">
    <property type="entry name" value="ANKYRIN"/>
</dbReference>
<dbReference type="InterPro" id="IPR056125">
    <property type="entry name" value="DUF7708"/>
</dbReference>
<feature type="repeat" description="ANK" evidence="2">
    <location>
        <begin position="834"/>
        <end position="856"/>
    </location>
</feature>
<feature type="repeat" description="ANK" evidence="2">
    <location>
        <begin position="896"/>
        <end position="928"/>
    </location>
</feature>
<keyword evidence="7" id="KW-1185">Reference proteome</keyword>
<dbReference type="SUPFAM" id="SSF52540">
    <property type="entry name" value="P-loop containing nucleoside triphosphate hydrolases"/>
    <property type="match status" value="1"/>
</dbReference>
<feature type="repeat" description="ANK" evidence="2">
    <location>
        <begin position="1284"/>
        <end position="1316"/>
    </location>
</feature>
<feature type="domain" description="DUF7708" evidence="4">
    <location>
        <begin position="64"/>
        <end position="202"/>
    </location>
</feature>
<dbReference type="Pfam" id="PF12796">
    <property type="entry name" value="Ank_2"/>
    <property type="match status" value="4"/>
</dbReference>
<dbReference type="InterPro" id="IPR027417">
    <property type="entry name" value="P-loop_NTPase"/>
</dbReference>
<keyword evidence="2" id="KW-0040">ANK repeat</keyword>
<feature type="domain" description="GPI inositol-deacylase winged helix" evidence="3">
    <location>
        <begin position="525"/>
        <end position="604"/>
    </location>
</feature>
<dbReference type="InterPro" id="IPR054471">
    <property type="entry name" value="GPIID_WHD"/>
</dbReference>
<dbReference type="Gene3D" id="1.25.40.20">
    <property type="entry name" value="Ankyrin repeat-containing domain"/>
    <property type="match status" value="5"/>
</dbReference>
<dbReference type="PROSITE" id="PS50297">
    <property type="entry name" value="ANK_REP_REGION"/>
    <property type="match status" value="4"/>
</dbReference>
<dbReference type="PANTHER" id="PTHR10039">
    <property type="entry name" value="AMELOGENIN"/>
    <property type="match status" value="1"/>
</dbReference>
<dbReference type="InterPro" id="IPR036770">
    <property type="entry name" value="Ankyrin_rpt-contain_sf"/>
</dbReference>
<proteinExistence type="predicted"/>
<dbReference type="Proteomes" id="UP000193144">
    <property type="component" value="Unassembled WGS sequence"/>
</dbReference>
<dbReference type="STRING" id="1231657.A0A1Y1Z7I3"/>
<dbReference type="Pfam" id="PF22939">
    <property type="entry name" value="WHD_GPIID"/>
    <property type="match status" value="1"/>
</dbReference>
<keyword evidence="1" id="KW-0677">Repeat</keyword>
<sequence>MASVVVDPWAEAVAQFEQGLTTKEKSLYSDANPEDIAKEIISLEVQQHTSSKLRRVLARVQPLLDAVGDYGKALDVLSNTSSVMPPLWGAIRVVLMVAQKWSEYYSELAAMLEQIAAVLPRYSTYSVLLKDHESLQKALRATYLQILLFMTKAKTILTKSSIRMLLSATWKSFTRDFESTIKRIGECRKLVEDEARLASIVEQMREASKAEEERTRAIECRSRVDSMITVNNKGDAKRWLNARKCTDERDNVDLSRADGSCEWILGHDTLSNWIKNEEEQILWLYGPPGCGKSYLYSKVLSHLESQTPAVYFLFCGGDKERTTLASLIRSWTQQLIEQFPNAMQYLYMIKNISINATATEKEVNELFDILMSKLTSCYLTVDALDECSDDCSRKFFQRLASVPSKFKILVTSRTSTRHRLDVGRAKSRLRTLEIQPGLVESDIQSYVDFALSSQDFPYSTETLGKIKDRLISSEGMFLWVKLMLDELRAQTCEQEVLDTLEKLPEGLTQTYDRILERINHLHQSRRMLAHKVFFWAVTVRRPVSVAEVRVLLAVQPTDSSFDDKRLVAKAEETILEVCGGLIHYRYEDRRIMFSHFTITEYLAQYFKRHDVLREIMACYGTTKLKSNASLAAVVCLHYLTYDFIGTLRTPHDCGDVDRLLEDRDRNPRLALLPYAVSSWFEHLRESKREKKRKGDLPVRLAIKFLQPGSPTLDLCWHIWWFMGPDANVSSICPSQFSGLHVAAYFGLSHLLTTLVQVWGLGVVDSLRRSPLWWAASAGHVDATNVLLEAGFDPHQLDNLNTAPVHRAAAAGHSGVFGVINEHAKPTESIVVDSEGWTPLHWAASRGHLPVIKQILQPRPWQRRGEHKKYDYGTRLHQYLAGINKFWSDVLNIQDAQGSTALHLAASQGYEDVVMELLKKGPDLGLLDKSGKTAAQKAKAMGNPAIFLLLTAVEQSSERQEGQEGQKHYSAWQPVGRNLVNHEMNLHGRKSDELQKTNSRDTQDTAIMRTLITGHYQSLSAQLGKGRHWMFTDYRGRTALHHAAAGGYDSCFERITEKMDSLNGGAKREFVNRKDERGWTALHYATSGHFVSVIRRLLHAGASPLIPDNESMTAYGLGISEGHQETIETLARFGGLSTEAITEDFLFGTLHVVARNGTISAEEIDTMDPVKLKRPDRFGRTPLYRATEAGQQSAAKILNERTKMLLGVEELIDLSLLAAETHNIDLLHVFLKQLPEGSLSNRTSTLGKTQLLFNSVIRDDNVEASAILFNAGAEVNFLDLSDNTCRDKALHMAIRERSVQVAMFLIDKGVDIHVRNASGMSPLDLACMHQLTDVVQYLLEADQKRNGVTIPSAESYSWGDAPLRTVFEDFFIEEQSLSIVELLLRHGASWTPTSETSPHPARLALKLYYSRVVCNTGSPPATPAVFYTRIPDLLRQYGCAHLAYAMDRDGLAPIHIAARDNDLESLGEMIEEGVPIEWETFGLCARTPLQVAVDNDNVEAVTFLLELGADPTHLNLKLENDSSNLECEGSNRQEIVRLLLDELELRSGIAHR</sequence>
<reference evidence="6 7" key="1">
    <citation type="submission" date="2016-07" db="EMBL/GenBank/DDBJ databases">
        <title>Pervasive Adenine N6-methylation of Active Genes in Fungi.</title>
        <authorList>
            <consortium name="DOE Joint Genome Institute"/>
            <person name="Mondo S.J."/>
            <person name="Dannebaum R.O."/>
            <person name="Kuo R.C."/>
            <person name="Labutti K."/>
            <person name="Haridas S."/>
            <person name="Kuo A."/>
            <person name="Salamov A."/>
            <person name="Ahrendt S.R."/>
            <person name="Lipzen A."/>
            <person name="Sullivan W."/>
            <person name="Andreopoulos W.B."/>
            <person name="Clum A."/>
            <person name="Lindquist E."/>
            <person name="Daum C."/>
            <person name="Ramamoorthy G.K."/>
            <person name="Gryganskyi A."/>
            <person name="Culley D."/>
            <person name="Magnuson J.K."/>
            <person name="James T.Y."/>
            <person name="O'Malley M.A."/>
            <person name="Stajich J.E."/>
            <person name="Spatafora J.W."/>
            <person name="Visel A."/>
            <person name="Grigoriev I.V."/>
        </authorList>
    </citation>
    <scope>NUCLEOTIDE SEQUENCE [LARGE SCALE GENOMIC DNA]</scope>
    <source>
        <strain evidence="6 7">CBS 115471</strain>
    </source>
</reference>
<feature type="repeat" description="ANK" evidence="2">
    <location>
        <begin position="1448"/>
        <end position="1480"/>
    </location>
</feature>
<dbReference type="SUPFAM" id="SSF48403">
    <property type="entry name" value="Ankyrin repeat"/>
    <property type="match status" value="3"/>
</dbReference>
<feature type="repeat" description="ANK" evidence="2">
    <location>
        <begin position="1076"/>
        <end position="1108"/>
    </location>
</feature>
<dbReference type="EMBL" id="MCFA01000118">
    <property type="protein sequence ID" value="ORY06230.1"/>
    <property type="molecule type" value="Genomic_DNA"/>
</dbReference>
<dbReference type="OrthoDB" id="7464126at2759"/>
<dbReference type="PANTHER" id="PTHR10039:SF14">
    <property type="entry name" value="NACHT DOMAIN-CONTAINING PROTEIN"/>
    <property type="match status" value="1"/>
</dbReference>
<evidence type="ECO:0000259" key="4">
    <source>
        <dbReference type="Pfam" id="PF24809"/>
    </source>
</evidence>
<accession>A0A1Y1Z7I3</accession>
<feature type="repeat" description="ANK" evidence="2">
    <location>
        <begin position="766"/>
        <end position="798"/>
    </location>
</feature>
<feature type="domain" description="Nephrocystin 3-like N-terminal" evidence="5">
    <location>
        <begin position="259"/>
        <end position="413"/>
    </location>
</feature>
<evidence type="ECO:0000259" key="3">
    <source>
        <dbReference type="Pfam" id="PF22939"/>
    </source>
</evidence>
<evidence type="ECO:0000256" key="2">
    <source>
        <dbReference type="PROSITE-ProRule" id="PRU00023"/>
    </source>
</evidence>
<evidence type="ECO:0000313" key="6">
    <source>
        <dbReference type="EMBL" id="ORY06230.1"/>
    </source>
</evidence>
<dbReference type="InterPro" id="IPR002110">
    <property type="entry name" value="Ankyrin_rpt"/>
</dbReference>
<organism evidence="6 7">
    <name type="scientific">Clohesyomyces aquaticus</name>
    <dbReference type="NCBI Taxonomy" id="1231657"/>
    <lineage>
        <taxon>Eukaryota</taxon>
        <taxon>Fungi</taxon>
        <taxon>Dikarya</taxon>
        <taxon>Ascomycota</taxon>
        <taxon>Pezizomycotina</taxon>
        <taxon>Dothideomycetes</taxon>
        <taxon>Pleosporomycetidae</taxon>
        <taxon>Pleosporales</taxon>
        <taxon>Lindgomycetaceae</taxon>
        <taxon>Clohesyomyces</taxon>
    </lineage>
</organism>
<dbReference type="PROSITE" id="PS50088">
    <property type="entry name" value="ANK_REPEAT"/>
    <property type="match status" value="7"/>
</dbReference>
<name>A0A1Y1Z7I3_9PLEO</name>
<evidence type="ECO:0000256" key="1">
    <source>
        <dbReference type="ARBA" id="ARBA00022737"/>
    </source>
</evidence>
<dbReference type="Gene3D" id="3.40.50.300">
    <property type="entry name" value="P-loop containing nucleotide triphosphate hydrolases"/>
    <property type="match status" value="1"/>
</dbReference>
<dbReference type="InterPro" id="IPR056884">
    <property type="entry name" value="NPHP3-like_N"/>
</dbReference>
<dbReference type="Pfam" id="PF00023">
    <property type="entry name" value="Ank"/>
    <property type="match status" value="2"/>
</dbReference>
<gene>
    <name evidence="6" type="ORF">BCR34DRAFT_35423</name>
</gene>
<dbReference type="Pfam" id="PF24809">
    <property type="entry name" value="DUF7708"/>
    <property type="match status" value="1"/>
</dbReference>
<evidence type="ECO:0000259" key="5">
    <source>
        <dbReference type="Pfam" id="PF24883"/>
    </source>
</evidence>
<protein>
    <submittedName>
        <fullName evidence="6">Ankyrin repeat-containing domain protein</fullName>
    </submittedName>
</protein>
<dbReference type="Pfam" id="PF24883">
    <property type="entry name" value="NPHP3_N"/>
    <property type="match status" value="1"/>
</dbReference>
<evidence type="ECO:0000313" key="7">
    <source>
        <dbReference type="Proteomes" id="UP000193144"/>
    </source>
</evidence>
<feature type="repeat" description="ANK" evidence="2">
    <location>
        <begin position="1483"/>
        <end position="1515"/>
    </location>
</feature>
<comment type="caution">
    <text evidence="6">The sequence shown here is derived from an EMBL/GenBank/DDBJ whole genome shotgun (WGS) entry which is preliminary data.</text>
</comment>
<dbReference type="SMART" id="SM00248">
    <property type="entry name" value="ANK"/>
    <property type="match status" value="10"/>
</dbReference>